<dbReference type="GO" id="GO:0016036">
    <property type="term" value="P:cellular response to phosphate starvation"/>
    <property type="evidence" value="ECO:0007669"/>
    <property type="project" value="TreeGrafter"/>
</dbReference>
<reference evidence="9 10" key="1">
    <citation type="submission" date="2012-05" db="EMBL/GenBank/DDBJ databases">
        <authorList>
            <person name="Weinstock G."/>
            <person name="Sodergren E."/>
            <person name="Lobos E.A."/>
            <person name="Fulton L."/>
            <person name="Fulton R."/>
            <person name="Courtney L."/>
            <person name="Fronick C."/>
            <person name="O'Laughlin M."/>
            <person name="Godfrey J."/>
            <person name="Wilson R.M."/>
            <person name="Miner T."/>
            <person name="Farmer C."/>
            <person name="Delehaunty K."/>
            <person name="Cordes M."/>
            <person name="Minx P."/>
            <person name="Tomlinson C."/>
            <person name="Chen J."/>
            <person name="Wollam A."/>
            <person name="Pepin K.H."/>
            <person name="Bhonagiri V."/>
            <person name="Zhang X."/>
            <person name="Suruliraj S."/>
            <person name="Warren W."/>
            <person name="Mitreva M."/>
            <person name="Mardis E.R."/>
            <person name="Wilson R.K."/>
        </authorList>
    </citation>
    <scope>NUCLEOTIDE SEQUENCE [LARGE SCALE GENOMIC DNA]</scope>
    <source>
        <strain evidence="9 10">DSM 1785</strain>
    </source>
</reference>
<dbReference type="SMART" id="SM00388">
    <property type="entry name" value="HisKA"/>
    <property type="match status" value="1"/>
</dbReference>
<dbReference type="EC" id="2.7.13.3" evidence="3"/>
<dbReference type="Gene3D" id="1.10.287.130">
    <property type="match status" value="1"/>
</dbReference>
<name>L1QQ72_9CLOT</name>
<proteinExistence type="predicted"/>
<dbReference type="PANTHER" id="PTHR45453:SF1">
    <property type="entry name" value="PHOSPHATE REGULON SENSOR PROTEIN PHOR"/>
    <property type="match status" value="1"/>
</dbReference>
<dbReference type="InterPro" id="IPR036890">
    <property type="entry name" value="HATPase_C_sf"/>
</dbReference>
<evidence type="ECO:0000259" key="8">
    <source>
        <dbReference type="PROSITE" id="PS50109"/>
    </source>
</evidence>
<dbReference type="InterPro" id="IPR003661">
    <property type="entry name" value="HisK_dim/P_dom"/>
</dbReference>
<dbReference type="eggNOG" id="COG5002">
    <property type="taxonomic scope" value="Bacteria"/>
</dbReference>
<keyword evidence="10" id="KW-1185">Reference proteome</keyword>
<dbReference type="InterPro" id="IPR005467">
    <property type="entry name" value="His_kinase_dom"/>
</dbReference>
<evidence type="ECO:0000256" key="7">
    <source>
        <dbReference type="ARBA" id="ARBA00023012"/>
    </source>
</evidence>
<evidence type="ECO:0000256" key="1">
    <source>
        <dbReference type="ARBA" id="ARBA00000085"/>
    </source>
</evidence>
<dbReference type="PANTHER" id="PTHR45453">
    <property type="entry name" value="PHOSPHATE REGULON SENSOR PROTEIN PHOR"/>
    <property type="match status" value="1"/>
</dbReference>
<dbReference type="InterPro" id="IPR036097">
    <property type="entry name" value="HisK_dim/P_sf"/>
</dbReference>
<dbReference type="Pfam" id="PF00512">
    <property type="entry name" value="HisKA"/>
    <property type="match status" value="1"/>
</dbReference>
<dbReference type="AlphaFoldDB" id="L1QQ72"/>
<evidence type="ECO:0000256" key="3">
    <source>
        <dbReference type="ARBA" id="ARBA00012438"/>
    </source>
</evidence>
<dbReference type="GO" id="GO:0004721">
    <property type="term" value="F:phosphoprotein phosphatase activity"/>
    <property type="evidence" value="ECO:0007669"/>
    <property type="project" value="TreeGrafter"/>
</dbReference>
<organism evidence="9 10">
    <name type="scientific">Clostridium celatum DSM 1785</name>
    <dbReference type="NCBI Taxonomy" id="545697"/>
    <lineage>
        <taxon>Bacteria</taxon>
        <taxon>Bacillati</taxon>
        <taxon>Bacillota</taxon>
        <taxon>Clostridia</taxon>
        <taxon>Eubacteriales</taxon>
        <taxon>Clostridiaceae</taxon>
        <taxon>Clostridium</taxon>
    </lineage>
</organism>
<dbReference type="SMART" id="SM00387">
    <property type="entry name" value="HATPase_c"/>
    <property type="match status" value="1"/>
</dbReference>
<dbReference type="RefSeq" id="WP_005209603.1">
    <property type="nucleotide sequence ID" value="NZ_KB291596.1"/>
</dbReference>
<keyword evidence="7" id="KW-0902">Two-component regulatory system</keyword>
<keyword evidence="6 9" id="KW-0418">Kinase</keyword>
<comment type="caution">
    <text evidence="9">The sequence shown here is derived from an EMBL/GenBank/DDBJ whole genome shotgun (WGS) entry which is preliminary data.</text>
</comment>
<dbReference type="CDD" id="cd00082">
    <property type="entry name" value="HisKA"/>
    <property type="match status" value="1"/>
</dbReference>
<keyword evidence="4" id="KW-0597">Phosphoprotein</keyword>
<dbReference type="SUPFAM" id="SSF55874">
    <property type="entry name" value="ATPase domain of HSP90 chaperone/DNA topoisomerase II/histidine kinase"/>
    <property type="match status" value="1"/>
</dbReference>
<comment type="catalytic activity">
    <reaction evidence="1">
        <text>ATP + protein L-histidine = ADP + protein N-phospho-L-histidine.</text>
        <dbReference type="EC" id="2.7.13.3"/>
    </reaction>
</comment>
<dbReference type="STRING" id="545697.HMPREF0216_00004"/>
<comment type="subcellular location">
    <subcellularLocation>
        <location evidence="2">Membrane</location>
    </subcellularLocation>
</comment>
<dbReference type="GO" id="GO:0005886">
    <property type="term" value="C:plasma membrane"/>
    <property type="evidence" value="ECO:0007669"/>
    <property type="project" value="TreeGrafter"/>
</dbReference>
<dbReference type="GO" id="GO:0000155">
    <property type="term" value="F:phosphorelay sensor kinase activity"/>
    <property type="evidence" value="ECO:0007669"/>
    <property type="project" value="InterPro"/>
</dbReference>
<keyword evidence="5" id="KW-0808">Transferase</keyword>
<dbReference type="PROSITE" id="PS50109">
    <property type="entry name" value="HIS_KIN"/>
    <property type="match status" value="1"/>
</dbReference>
<dbReference type="InterPro" id="IPR003594">
    <property type="entry name" value="HATPase_dom"/>
</dbReference>
<dbReference type="InterPro" id="IPR050351">
    <property type="entry name" value="BphY/WalK/GraS-like"/>
</dbReference>
<evidence type="ECO:0000256" key="6">
    <source>
        <dbReference type="ARBA" id="ARBA00022777"/>
    </source>
</evidence>
<evidence type="ECO:0000256" key="4">
    <source>
        <dbReference type="ARBA" id="ARBA00022553"/>
    </source>
</evidence>
<evidence type="ECO:0000256" key="5">
    <source>
        <dbReference type="ARBA" id="ARBA00022679"/>
    </source>
</evidence>
<protein>
    <recommendedName>
        <fullName evidence="3">histidine kinase</fullName>
        <ecNumber evidence="3">2.7.13.3</ecNumber>
    </recommendedName>
</protein>
<dbReference type="CDD" id="cd00075">
    <property type="entry name" value="HATPase"/>
    <property type="match status" value="1"/>
</dbReference>
<evidence type="ECO:0000256" key="2">
    <source>
        <dbReference type="ARBA" id="ARBA00004370"/>
    </source>
</evidence>
<dbReference type="PATRIC" id="fig|545697.3.peg.4"/>
<evidence type="ECO:0000313" key="9">
    <source>
        <dbReference type="EMBL" id="EKY29810.1"/>
    </source>
</evidence>
<dbReference type="SUPFAM" id="SSF47384">
    <property type="entry name" value="Homodimeric domain of signal transducing histidine kinase"/>
    <property type="match status" value="1"/>
</dbReference>
<dbReference type="InterPro" id="IPR004358">
    <property type="entry name" value="Sig_transdc_His_kin-like_C"/>
</dbReference>
<dbReference type="OrthoDB" id="335833at2"/>
<dbReference type="EMBL" id="AMEZ01000001">
    <property type="protein sequence ID" value="EKY29810.1"/>
    <property type="molecule type" value="Genomic_DNA"/>
</dbReference>
<dbReference type="PRINTS" id="PR00344">
    <property type="entry name" value="BCTRLSENSOR"/>
</dbReference>
<dbReference type="Gene3D" id="3.30.565.10">
    <property type="entry name" value="Histidine kinase-like ATPase, C-terminal domain"/>
    <property type="match status" value="1"/>
</dbReference>
<accession>L1QQ72</accession>
<sequence>MQLLSEGKNNEPIVYSGPKEFVKICDSFNVMVNKLEGSEIERFKLIKDKQSMLADISHDLKTPVTTIQGYSKALVDGVIDEDDYKKYFNIIYSKSKRLTELINIFHEYSKLEHPDFKLVVENVDLAEYLRAYVAVKYEDILENGFDIEVDIPEKIMECRIDKIQFQRVSDNLLGNSIKHNTVGTKIYVNLSIVGEKYKIIIADNGLGISKEIRSNIFSPFIVGDESRNTKQGSGLGLAITKTIVEMHGGIIKLGKPLNNKYKTVFEIDLIY</sequence>
<dbReference type="Pfam" id="PF02518">
    <property type="entry name" value="HATPase_c"/>
    <property type="match status" value="1"/>
</dbReference>
<gene>
    <name evidence="9" type="ORF">HMPREF0216_00004</name>
</gene>
<feature type="domain" description="Histidine kinase" evidence="8">
    <location>
        <begin position="55"/>
        <end position="271"/>
    </location>
</feature>
<dbReference type="HOGENOM" id="CLU_000445_89_3_9"/>
<dbReference type="Proteomes" id="UP000010420">
    <property type="component" value="Unassembled WGS sequence"/>
</dbReference>
<evidence type="ECO:0000313" key="10">
    <source>
        <dbReference type="Proteomes" id="UP000010420"/>
    </source>
</evidence>